<evidence type="ECO:0000313" key="2">
    <source>
        <dbReference type="Proteomes" id="UP001230649"/>
    </source>
</evidence>
<comment type="caution">
    <text evidence="1">The sequence shown here is derived from an EMBL/GenBank/DDBJ whole genome shotgun (WGS) entry which is preliminary data.</text>
</comment>
<name>A0ACC2V1T5_9TREE</name>
<protein>
    <submittedName>
        <fullName evidence="1">Uncharacterized protein</fullName>
    </submittedName>
</protein>
<proteinExistence type="predicted"/>
<dbReference type="Proteomes" id="UP001230649">
    <property type="component" value="Unassembled WGS sequence"/>
</dbReference>
<reference evidence="1" key="1">
    <citation type="submission" date="2023-04" db="EMBL/GenBank/DDBJ databases">
        <title>Draft Genome sequencing of Naganishia species isolated from polar environments using Oxford Nanopore Technology.</title>
        <authorList>
            <person name="Leo P."/>
            <person name="Venkateswaran K."/>
        </authorList>
    </citation>
    <scope>NUCLEOTIDE SEQUENCE</scope>
    <source>
        <strain evidence="1">MNA-CCFEE 5262</strain>
    </source>
</reference>
<keyword evidence="2" id="KW-1185">Reference proteome</keyword>
<evidence type="ECO:0000313" key="1">
    <source>
        <dbReference type="EMBL" id="KAJ9092967.1"/>
    </source>
</evidence>
<dbReference type="EMBL" id="JASBWS010000163">
    <property type="protein sequence ID" value="KAJ9092967.1"/>
    <property type="molecule type" value="Genomic_DNA"/>
</dbReference>
<organism evidence="1 2">
    <name type="scientific">Naganishia adeliensis</name>
    <dbReference type="NCBI Taxonomy" id="92952"/>
    <lineage>
        <taxon>Eukaryota</taxon>
        <taxon>Fungi</taxon>
        <taxon>Dikarya</taxon>
        <taxon>Basidiomycota</taxon>
        <taxon>Agaricomycotina</taxon>
        <taxon>Tremellomycetes</taxon>
        <taxon>Filobasidiales</taxon>
        <taxon>Filobasidiaceae</taxon>
        <taxon>Naganishia</taxon>
    </lineage>
</organism>
<gene>
    <name evidence="1" type="ORF">QFC20_007235</name>
</gene>
<sequence>MFSRQLATRTARAAAARSYATVSEASGVKVAGIDNGQPTTTISVVVKAGSRYETRPGVAHALKNFAFKTTKNGSGLKTVRETELYGGVLSSALTREHLFLNAEFLRGDEDYFLSLLSSVLSSTKFTAHEFAELVAPTIEGDSLAALSSPTTLAFDIAHNLAFRRGLGNSLFASPHVALTAEQVKEYGAQAYAKSNVAVVGTGISTEALEKAVAKAFGGASASSAGSSASGPATKYYGGEQRLPLDVHADGKPTMLIAFGSTDASATPALAVLKNILGGESDLKWVPGTSPLSLAAEKVPGGSAKAFVLPYSDASLFGVVVSAPTSEGVKALAQDVAAAIKGLGQVGEEAVKKAVAKAKFEVASAVENKQGLIALAGPQVLSGSVKSLEEAFGAIEKTSAESVSKAAEALFKAKPTVVAVGDLAVLPYADELGF</sequence>
<accession>A0ACC2V1T5</accession>